<comment type="caution">
    <text evidence="3">The sequence shown here is derived from an EMBL/GenBank/DDBJ whole genome shotgun (WGS) entry which is preliminary data.</text>
</comment>
<sequence length="528" mass="58696">MNNKKTMLAIAFMGLAVGANAQSMEEGIKMLNYERYESAQKILQPMAAGNARANYYLGLAQLGNEDTAAARATFMKFPEDAANIAGLARLDFAQGKNTEGTTKALQAAAKAKKKDTEPQRFAADALASDGGSPAMAVDLYTKLLEKDPNNASLRIAFADASQQLDNGAGKAMSSYEDVIAKDPKNSLAYSRIGKLWYAARKYDSALVNYARAKEADPTNPLPYRDLANAYFYVGKYELAKQNSDEYLKYSDKSTEDKIQHANLLYLAKYYPDAIAEMQQLISEGAEKPYMYRVIGYSQAETKDYANALINMDKFFAKQDPKKVLPSDYMYYGKILAQTGKPDEADTYFNKAVAADTSKDKSETYRSIAEGFVELKAYGKAGEWFGKIVAEKPDTKVMDYFNWGLYKYYGKEYEEAGKAYAAMHAKYPEQPSAVYWQGRVAAAIDPEAKTGAALPYFNDWLKIPDSENYTKKSPDLIKAYQYIALYNYNTGNKAETKVYMDKITALDPNDGLVKQLKDVMAKPAGKTGK</sequence>
<dbReference type="EMBL" id="BAABEZ010000002">
    <property type="protein sequence ID" value="GAA4449885.1"/>
    <property type="molecule type" value="Genomic_DNA"/>
</dbReference>
<keyword evidence="4" id="KW-1185">Reference proteome</keyword>
<evidence type="ECO:0000313" key="3">
    <source>
        <dbReference type="EMBL" id="GAA4449885.1"/>
    </source>
</evidence>
<reference evidence="4" key="1">
    <citation type="journal article" date="2019" name="Int. J. Syst. Evol. Microbiol.">
        <title>The Global Catalogue of Microorganisms (GCM) 10K type strain sequencing project: providing services to taxonomists for standard genome sequencing and annotation.</title>
        <authorList>
            <consortium name="The Broad Institute Genomics Platform"/>
            <consortium name="The Broad Institute Genome Sequencing Center for Infectious Disease"/>
            <person name="Wu L."/>
            <person name="Ma J."/>
        </authorList>
    </citation>
    <scope>NUCLEOTIDE SEQUENCE [LARGE SCALE GENOMIC DNA]</scope>
    <source>
        <strain evidence="4">JCM 31921</strain>
    </source>
</reference>
<dbReference type="PROSITE" id="PS50005">
    <property type="entry name" value="TPR"/>
    <property type="match status" value="1"/>
</dbReference>
<feature type="signal peptide" evidence="2">
    <location>
        <begin position="1"/>
        <end position="21"/>
    </location>
</feature>
<dbReference type="PANTHER" id="PTHR12558">
    <property type="entry name" value="CELL DIVISION CYCLE 16,23,27"/>
    <property type="match status" value="1"/>
</dbReference>
<accession>A0ABP8MFW8</accession>
<protein>
    <submittedName>
        <fullName evidence="3">Tetratricopeptide repeat protein</fullName>
    </submittedName>
</protein>
<evidence type="ECO:0000256" key="2">
    <source>
        <dbReference type="SAM" id="SignalP"/>
    </source>
</evidence>
<dbReference type="Gene3D" id="1.25.40.10">
    <property type="entry name" value="Tetratricopeptide repeat domain"/>
    <property type="match status" value="2"/>
</dbReference>
<dbReference type="Pfam" id="PF13432">
    <property type="entry name" value="TPR_16"/>
    <property type="match status" value="1"/>
</dbReference>
<gene>
    <name evidence="3" type="ORF">GCM10023092_04890</name>
</gene>
<dbReference type="InterPro" id="IPR011990">
    <property type="entry name" value="TPR-like_helical_dom_sf"/>
</dbReference>
<keyword evidence="2" id="KW-0732">Signal</keyword>
<dbReference type="SMART" id="SM00028">
    <property type="entry name" value="TPR"/>
    <property type="match status" value="4"/>
</dbReference>
<dbReference type="PANTHER" id="PTHR12558:SF13">
    <property type="entry name" value="CELL DIVISION CYCLE PROTEIN 27 HOMOLOG"/>
    <property type="match status" value="1"/>
</dbReference>
<dbReference type="RefSeq" id="WP_344822320.1">
    <property type="nucleotide sequence ID" value="NZ_BAABEZ010000002.1"/>
</dbReference>
<evidence type="ECO:0000313" key="4">
    <source>
        <dbReference type="Proteomes" id="UP001501410"/>
    </source>
</evidence>
<keyword evidence="1" id="KW-0802">TPR repeat</keyword>
<evidence type="ECO:0000256" key="1">
    <source>
        <dbReference type="PROSITE-ProRule" id="PRU00339"/>
    </source>
</evidence>
<dbReference type="Proteomes" id="UP001501410">
    <property type="component" value="Unassembled WGS sequence"/>
</dbReference>
<name>A0ABP8MFW8_9BACT</name>
<dbReference type="SUPFAM" id="SSF48452">
    <property type="entry name" value="TPR-like"/>
    <property type="match status" value="2"/>
</dbReference>
<feature type="chain" id="PRO_5045274782" evidence="2">
    <location>
        <begin position="22"/>
        <end position="528"/>
    </location>
</feature>
<organism evidence="3 4">
    <name type="scientific">Rurimicrobium arvi</name>
    <dbReference type="NCBI Taxonomy" id="2049916"/>
    <lineage>
        <taxon>Bacteria</taxon>
        <taxon>Pseudomonadati</taxon>
        <taxon>Bacteroidota</taxon>
        <taxon>Chitinophagia</taxon>
        <taxon>Chitinophagales</taxon>
        <taxon>Chitinophagaceae</taxon>
        <taxon>Rurimicrobium</taxon>
    </lineage>
</organism>
<feature type="repeat" description="TPR" evidence="1">
    <location>
        <begin position="186"/>
        <end position="219"/>
    </location>
</feature>
<proteinExistence type="predicted"/>
<dbReference type="InterPro" id="IPR019734">
    <property type="entry name" value="TPR_rpt"/>
</dbReference>